<protein>
    <submittedName>
        <fullName evidence="1">Uncharacterized protein</fullName>
    </submittedName>
</protein>
<dbReference type="InParanoid" id="A0A0C3D7B9"/>
<gene>
    <name evidence="1" type="ORF">SCLCIDRAFT_571000</name>
</gene>
<evidence type="ECO:0000313" key="1">
    <source>
        <dbReference type="EMBL" id="KIM52309.1"/>
    </source>
</evidence>
<evidence type="ECO:0000313" key="2">
    <source>
        <dbReference type="Proteomes" id="UP000053989"/>
    </source>
</evidence>
<dbReference type="Proteomes" id="UP000053989">
    <property type="component" value="Unassembled WGS sequence"/>
</dbReference>
<dbReference type="EMBL" id="KN822215">
    <property type="protein sequence ID" value="KIM52309.1"/>
    <property type="molecule type" value="Genomic_DNA"/>
</dbReference>
<name>A0A0C3D7B9_9AGAM</name>
<sequence>MTSESKPTTMGCRAIHDMMISRSTRRISQLPAEALTHESCYYDVLSAVNSVPGLHMCFEAWSKTVGPRTSQTGSRLESLKQLSQIQRQRYAMIYVPLGSNWAVFEKLARTDENESHSLHRSPRISDGSSSGSIVCLLGLQFTPEPVISVVGRHATRYSSSALLHDKQLETSRDSLVDKGSSLVEV</sequence>
<proteinExistence type="predicted"/>
<organism evidence="1 2">
    <name type="scientific">Scleroderma citrinum Foug A</name>
    <dbReference type="NCBI Taxonomy" id="1036808"/>
    <lineage>
        <taxon>Eukaryota</taxon>
        <taxon>Fungi</taxon>
        <taxon>Dikarya</taxon>
        <taxon>Basidiomycota</taxon>
        <taxon>Agaricomycotina</taxon>
        <taxon>Agaricomycetes</taxon>
        <taxon>Agaricomycetidae</taxon>
        <taxon>Boletales</taxon>
        <taxon>Sclerodermatineae</taxon>
        <taxon>Sclerodermataceae</taxon>
        <taxon>Scleroderma</taxon>
    </lineage>
</organism>
<keyword evidence="2" id="KW-1185">Reference proteome</keyword>
<dbReference type="AlphaFoldDB" id="A0A0C3D7B9"/>
<reference evidence="1 2" key="1">
    <citation type="submission" date="2014-04" db="EMBL/GenBank/DDBJ databases">
        <authorList>
            <consortium name="DOE Joint Genome Institute"/>
            <person name="Kuo A."/>
            <person name="Kohler A."/>
            <person name="Nagy L.G."/>
            <person name="Floudas D."/>
            <person name="Copeland A."/>
            <person name="Barry K.W."/>
            <person name="Cichocki N."/>
            <person name="Veneault-Fourrey C."/>
            <person name="LaButti K."/>
            <person name="Lindquist E.A."/>
            <person name="Lipzen A."/>
            <person name="Lundell T."/>
            <person name="Morin E."/>
            <person name="Murat C."/>
            <person name="Sun H."/>
            <person name="Tunlid A."/>
            <person name="Henrissat B."/>
            <person name="Grigoriev I.V."/>
            <person name="Hibbett D.S."/>
            <person name="Martin F."/>
            <person name="Nordberg H.P."/>
            <person name="Cantor M.N."/>
            <person name="Hua S.X."/>
        </authorList>
    </citation>
    <scope>NUCLEOTIDE SEQUENCE [LARGE SCALE GENOMIC DNA]</scope>
    <source>
        <strain evidence="1 2">Foug A</strain>
    </source>
</reference>
<accession>A0A0C3D7B9</accession>
<reference evidence="2" key="2">
    <citation type="submission" date="2015-01" db="EMBL/GenBank/DDBJ databases">
        <title>Evolutionary Origins and Diversification of the Mycorrhizal Mutualists.</title>
        <authorList>
            <consortium name="DOE Joint Genome Institute"/>
            <consortium name="Mycorrhizal Genomics Consortium"/>
            <person name="Kohler A."/>
            <person name="Kuo A."/>
            <person name="Nagy L.G."/>
            <person name="Floudas D."/>
            <person name="Copeland A."/>
            <person name="Barry K.W."/>
            <person name="Cichocki N."/>
            <person name="Veneault-Fourrey C."/>
            <person name="LaButti K."/>
            <person name="Lindquist E.A."/>
            <person name="Lipzen A."/>
            <person name="Lundell T."/>
            <person name="Morin E."/>
            <person name="Murat C."/>
            <person name="Riley R."/>
            <person name="Ohm R."/>
            <person name="Sun H."/>
            <person name="Tunlid A."/>
            <person name="Henrissat B."/>
            <person name="Grigoriev I.V."/>
            <person name="Hibbett D.S."/>
            <person name="Martin F."/>
        </authorList>
    </citation>
    <scope>NUCLEOTIDE SEQUENCE [LARGE SCALE GENOMIC DNA]</scope>
    <source>
        <strain evidence="2">Foug A</strain>
    </source>
</reference>
<dbReference type="HOGENOM" id="CLU_1462157_0_0_1"/>